<keyword evidence="1" id="KW-0472">Membrane</keyword>
<keyword evidence="1" id="KW-1133">Transmembrane helix</keyword>
<evidence type="ECO:0000313" key="2">
    <source>
        <dbReference type="EMBL" id="GAA4384278.1"/>
    </source>
</evidence>
<protein>
    <recommendedName>
        <fullName evidence="4">TadE-like protein</fullName>
    </recommendedName>
</protein>
<organism evidence="2 3">
    <name type="scientific">Brevibacterium pityocampae</name>
    <dbReference type="NCBI Taxonomy" id="506594"/>
    <lineage>
        <taxon>Bacteria</taxon>
        <taxon>Bacillati</taxon>
        <taxon>Actinomycetota</taxon>
        <taxon>Actinomycetes</taxon>
        <taxon>Micrococcales</taxon>
        <taxon>Brevibacteriaceae</taxon>
        <taxon>Brevibacterium</taxon>
    </lineage>
</organism>
<evidence type="ECO:0008006" key="4">
    <source>
        <dbReference type="Google" id="ProtNLM"/>
    </source>
</evidence>
<dbReference type="RefSeq" id="WP_345029529.1">
    <property type="nucleotide sequence ID" value="NZ_BAABGL010000002.1"/>
</dbReference>
<accession>A0ABP8J3C5</accession>
<reference evidence="3" key="1">
    <citation type="journal article" date="2019" name="Int. J. Syst. Evol. Microbiol.">
        <title>The Global Catalogue of Microorganisms (GCM) 10K type strain sequencing project: providing services to taxonomists for standard genome sequencing and annotation.</title>
        <authorList>
            <consortium name="The Broad Institute Genomics Platform"/>
            <consortium name="The Broad Institute Genome Sequencing Center for Infectious Disease"/>
            <person name="Wu L."/>
            <person name="Ma J."/>
        </authorList>
    </citation>
    <scope>NUCLEOTIDE SEQUENCE [LARGE SCALE GENOMIC DNA]</scope>
    <source>
        <strain evidence="3">JCM 17808</strain>
    </source>
</reference>
<keyword evidence="3" id="KW-1185">Reference proteome</keyword>
<dbReference type="EMBL" id="BAABGL010000002">
    <property type="protein sequence ID" value="GAA4384278.1"/>
    <property type="molecule type" value="Genomic_DNA"/>
</dbReference>
<gene>
    <name evidence="2" type="ORF">GCM10023167_04750</name>
</gene>
<feature type="transmembrane region" description="Helical" evidence="1">
    <location>
        <begin position="21"/>
        <end position="46"/>
    </location>
</feature>
<name>A0ABP8J3C5_9MICO</name>
<evidence type="ECO:0000313" key="3">
    <source>
        <dbReference type="Proteomes" id="UP001500642"/>
    </source>
</evidence>
<comment type="caution">
    <text evidence="2">The sequence shown here is derived from an EMBL/GenBank/DDBJ whole genome shotgun (WGS) entry which is preliminary data.</text>
</comment>
<dbReference type="Proteomes" id="UP001500642">
    <property type="component" value="Unassembled WGS sequence"/>
</dbReference>
<sequence>MITRMHAALARLRAGRQAEHGAVSIEFLAGSVVVFAAVLIGLQALLAMHSLSQANSAARNAARAESIVAGSGVAAGNSAVSESLRAGTTTSCANAAEIRCTTTVSVPVLNISWLEERVPPMQVSRTAVFPRTEP</sequence>
<evidence type="ECO:0000256" key="1">
    <source>
        <dbReference type="SAM" id="Phobius"/>
    </source>
</evidence>
<proteinExistence type="predicted"/>
<keyword evidence="1" id="KW-0812">Transmembrane</keyword>